<dbReference type="Proteomes" id="UP000799539">
    <property type="component" value="Unassembled WGS sequence"/>
</dbReference>
<evidence type="ECO:0000256" key="4">
    <source>
        <dbReference type="ARBA" id="ARBA00023004"/>
    </source>
</evidence>
<proteinExistence type="inferred from homology"/>
<evidence type="ECO:0008006" key="9">
    <source>
        <dbReference type="Google" id="ProtNLM"/>
    </source>
</evidence>
<dbReference type="InterPro" id="IPR017972">
    <property type="entry name" value="Cyt_P450_CS"/>
</dbReference>
<name>A0A6A6FHC9_9PEZI</name>
<dbReference type="GO" id="GO:0004497">
    <property type="term" value="F:monooxygenase activity"/>
    <property type="evidence" value="ECO:0007669"/>
    <property type="project" value="UniProtKB-KW"/>
</dbReference>
<evidence type="ECO:0000256" key="2">
    <source>
        <dbReference type="ARBA" id="ARBA00010617"/>
    </source>
</evidence>
<dbReference type="EMBL" id="ML992672">
    <property type="protein sequence ID" value="KAF2212832.1"/>
    <property type="molecule type" value="Genomic_DNA"/>
</dbReference>
<comment type="cofactor">
    <cofactor evidence="1 5">
        <name>heme</name>
        <dbReference type="ChEBI" id="CHEBI:30413"/>
    </cofactor>
</comment>
<dbReference type="PANTHER" id="PTHR24305">
    <property type="entry name" value="CYTOCHROME P450"/>
    <property type="match status" value="1"/>
</dbReference>
<reference evidence="7" key="1">
    <citation type="journal article" date="2020" name="Stud. Mycol.">
        <title>101 Dothideomycetes genomes: a test case for predicting lifestyles and emergence of pathogens.</title>
        <authorList>
            <person name="Haridas S."/>
            <person name="Albert R."/>
            <person name="Binder M."/>
            <person name="Bloem J."/>
            <person name="Labutti K."/>
            <person name="Salamov A."/>
            <person name="Andreopoulos B."/>
            <person name="Baker S."/>
            <person name="Barry K."/>
            <person name="Bills G."/>
            <person name="Bluhm B."/>
            <person name="Cannon C."/>
            <person name="Castanera R."/>
            <person name="Culley D."/>
            <person name="Daum C."/>
            <person name="Ezra D."/>
            <person name="Gonzalez J."/>
            <person name="Henrissat B."/>
            <person name="Kuo A."/>
            <person name="Liang C."/>
            <person name="Lipzen A."/>
            <person name="Lutzoni F."/>
            <person name="Magnuson J."/>
            <person name="Mondo S."/>
            <person name="Nolan M."/>
            <person name="Ohm R."/>
            <person name="Pangilinan J."/>
            <person name="Park H.-J."/>
            <person name="Ramirez L."/>
            <person name="Alfaro M."/>
            <person name="Sun H."/>
            <person name="Tritt A."/>
            <person name="Yoshinaga Y."/>
            <person name="Zwiers L.-H."/>
            <person name="Turgeon B."/>
            <person name="Goodwin S."/>
            <person name="Spatafora J."/>
            <person name="Crous P."/>
            <person name="Grigoriev I."/>
        </authorList>
    </citation>
    <scope>NUCLEOTIDE SEQUENCE</scope>
    <source>
        <strain evidence="7">SCOH1-5</strain>
    </source>
</reference>
<keyword evidence="4 5" id="KW-0408">Iron</keyword>
<keyword evidence="6" id="KW-0503">Monooxygenase</keyword>
<keyword evidence="5 6" id="KW-0349">Heme</keyword>
<gene>
    <name evidence="7" type="ORF">CERZMDRAFT_40428</name>
</gene>
<dbReference type="OrthoDB" id="3934656at2759"/>
<keyword evidence="3 5" id="KW-0479">Metal-binding</keyword>
<dbReference type="InterPro" id="IPR001128">
    <property type="entry name" value="Cyt_P450"/>
</dbReference>
<evidence type="ECO:0000313" key="8">
    <source>
        <dbReference type="Proteomes" id="UP000799539"/>
    </source>
</evidence>
<feature type="binding site" description="axial binding residue" evidence="5">
    <location>
        <position position="68"/>
    </location>
    <ligand>
        <name>heme</name>
        <dbReference type="ChEBI" id="CHEBI:30413"/>
    </ligand>
    <ligandPart>
        <name>Fe</name>
        <dbReference type="ChEBI" id="CHEBI:18248"/>
    </ligandPart>
</feature>
<evidence type="ECO:0000256" key="5">
    <source>
        <dbReference type="PIRSR" id="PIRSR602401-1"/>
    </source>
</evidence>
<evidence type="ECO:0000256" key="1">
    <source>
        <dbReference type="ARBA" id="ARBA00001971"/>
    </source>
</evidence>
<dbReference type="Pfam" id="PF00067">
    <property type="entry name" value="p450"/>
    <property type="match status" value="1"/>
</dbReference>
<feature type="non-terminal residue" evidence="7">
    <location>
        <position position="1"/>
    </location>
</feature>
<dbReference type="GO" id="GO:0005506">
    <property type="term" value="F:iron ion binding"/>
    <property type="evidence" value="ECO:0007669"/>
    <property type="project" value="InterPro"/>
</dbReference>
<evidence type="ECO:0000256" key="6">
    <source>
        <dbReference type="RuleBase" id="RU000461"/>
    </source>
</evidence>
<dbReference type="GO" id="GO:0020037">
    <property type="term" value="F:heme binding"/>
    <property type="evidence" value="ECO:0007669"/>
    <property type="project" value="InterPro"/>
</dbReference>
<organism evidence="7 8">
    <name type="scientific">Cercospora zeae-maydis SCOH1-5</name>
    <dbReference type="NCBI Taxonomy" id="717836"/>
    <lineage>
        <taxon>Eukaryota</taxon>
        <taxon>Fungi</taxon>
        <taxon>Dikarya</taxon>
        <taxon>Ascomycota</taxon>
        <taxon>Pezizomycotina</taxon>
        <taxon>Dothideomycetes</taxon>
        <taxon>Dothideomycetidae</taxon>
        <taxon>Mycosphaerellales</taxon>
        <taxon>Mycosphaerellaceae</taxon>
        <taxon>Cercospora</taxon>
    </lineage>
</organism>
<comment type="similarity">
    <text evidence="2 6">Belongs to the cytochrome P450 family.</text>
</comment>
<dbReference type="InterPro" id="IPR036396">
    <property type="entry name" value="Cyt_P450_sf"/>
</dbReference>
<keyword evidence="8" id="KW-1185">Reference proteome</keyword>
<accession>A0A6A6FHC9</accession>
<dbReference type="PROSITE" id="PS00086">
    <property type="entry name" value="CYTOCHROME_P450"/>
    <property type="match status" value="1"/>
</dbReference>
<dbReference type="GO" id="GO:0016705">
    <property type="term" value="F:oxidoreductase activity, acting on paired donors, with incorporation or reduction of molecular oxygen"/>
    <property type="evidence" value="ECO:0007669"/>
    <property type="project" value="InterPro"/>
</dbReference>
<dbReference type="AlphaFoldDB" id="A0A6A6FHC9"/>
<sequence length="124" mass="14021">TICNRHFPAGTTVSMNAWAMHYDPTIFPEPEKFMPDRWLDADDDTDKTSSKLRMQEAYFPFGLGSRTCIGRNIATLVILTALPRLVERFDVEMKGDVKEKGLPVQNIFLIRATDFPGVVSVRGE</sequence>
<dbReference type="InterPro" id="IPR002401">
    <property type="entry name" value="Cyt_P450_E_grp-I"/>
</dbReference>
<dbReference type="InterPro" id="IPR050121">
    <property type="entry name" value="Cytochrome_P450_monoxygenase"/>
</dbReference>
<evidence type="ECO:0000313" key="7">
    <source>
        <dbReference type="EMBL" id="KAF2212832.1"/>
    </source>
</evidence>
<dbReference type="SUPFAM" id="SSF48264">
    <property type="entry name" value="Cytochrome P450"/>
    <property type="match status" value="1"/>
</dbReference>
<dbReference type="PANTHER" id="PTHR24305:SF166">
    <property type="entry name" value="CYTOCHROME P450 12A4, MITOCHONDRIAL-RELATED"/>
    <property type="match status" value="1"/>
</dbReference>
<keyword evidence="6" id="KW-0560">Oxidoreductase</keyword>
<evidence type="ECO:0000256" key="3">
    <source>
        <dbReference type="ARBA" id="ARBA00022723"/>
    </source>
</evidence>
<dbReference type="Gene3D" id="1.10.630.10">
    <property type="entry name" value="Cytochrome P450"/>
    <property type="match status" value="1"/>
</dbReference>
<protein>
    <recommendedName>
        <fullName evidence="9">Cytochrome P450</fullName>
    </recommendedName>
</protein>
<dbReference type="PRINTS" id="PR00463">
    <property type="entry name" value="EP450I"/>
</dbReference>